<evidence type="ECO:0000256" key="1">
    <source>
        <dbReference type="SAM" id="MobiDB-lite"/>
    </source>
</evidence>
<dbReference type="Proteomes" id="UP001157109">
    <property type="component" value="Unassembled WGS sequence"/>
</dbReference>
<gene>
    <name evidence="2" type="ORF">GCM10025862_25570</name>
</gene>
<feature type="region of interest" description="Disordered" evidence="1">
    <location>
        <begin position="1"/>
        <end position="48"/>
    </location>
</feature>
<accession>A0ABQ6HQC8</accession>
<feature type="compositionally biased region" description="Basic and acidic residues" evidence="1">
    <location>
        <begin position="27"/>
        <end position="38"/>
    </location>
</feature>
<comment type="caution">
    <text evidence="2">The sequence shown here is derived from an EMBL/GenBank/DDBJ whole genome shotgun (WGS) entry which is preliminary data.</text>
</comment>
<evidence type="ECO:0000313" key="2">
    <source>
        <dbReference type="EMBL" id="GMA20536.1"/>
    </source>
</evidence>
<proteinExistence type="predicted"/>
<evidence type="ECO:0000313" key="3">
    <source>
        <dbReference type="Proteomes" id="UP001157109"/>
    </source>
</evidence>
<reference evidence="3" key="1">
    <citation type="journal article" date="2019" name="Int. J. Syst. Evol. Microbiol.">
        <title>The Global Catalogue of Microorganisms (GCM) 10K type strain sequencing project: providing services to taxonomists for standard genome sequencing and annotation.</title>
        <authorList>
            <consortium name="The Broad Institute Genomics Platform"/>
            <consortium name="The Broad Institute Genome Sequencing Center for Infectious Disease"/>
            <person name="Wu L."/>
            <person name="Ma J."/>
        </authorList>
    </citation>
    <scope>NUCLEOTIDE SEQUENCE [LARGE SCALE GENOMIC DNA]</scope>
    <source>
        <strain evidence="3">NBRC 105830</strain>
    </source>
</reference>
<protein>
    <submittedName>
        <fullName evidence="2">Uncharacterized protein</fullName>
    </submittedName>
</protein>
<sequence>MGVSRVRARIPKPTDRRGGMRVNPQARDSEDARRRDPSGSDGSGRRAMCAHDAPLQELDVAQLVPEDMHDLVAQLD</sequence>
<feature type="compositionally biased region" description="Basic residues" evidence="1">
    <location>
        <begin position="1"/>
        <end position="10"/>
    </location>
</feature>
<dbReference type="EMBL" id="BSUJ01000001">
    <property type="protein sequence ID" value="GMA20536.1"/>
    <property type="molecule type" value="Genomic_DNA"/>
</dbReference>
<organism evidence="2 3">
    <name type="scientific">Arsenicicoccus piscis</name>
    <dbReference type="NCBI Taxonomy" id="673954"/>
    <lineage>
        <taxon>Bacteria</taxon>
        <taxon>Bacillati</taxon>
        <taxon>Actinomycetota</taxon>
        <taxon>Actinomycetes</taxon>
        <taxon>Micrococcales</taxon>
        <taxon>Intrasporangiaceae</taxon>
        <taxon>Arsenicicoccus</taxon>
    </lineage>
</organism>
<name>A0ABQ6HQC8_9MICO</name>
<keyword evidence="3" id="KW-1185">Reference proteome</keyword>